<evidence type="ECO:0000256" key="1">
    <source>
        <dbReference type="ARBA" id="ARBA00006217"/>
    </source>
</evidence>
<gene>
    <name evidence="11" type="ORF">HNQ59_003792</name>
</gene>
<dbReference type="CDD" id="cd00884">
    <property type="entry name" value="beta_CA_cladeB"/>
    <property type="match status" value="1"/>
</dbReference>
<dbReference type="FunFam" id="3.40.1050.10:FF:000003">
    <property type="entry name" value="Carbonic anhydrase"/>
    <property type="match status" value="1"/>
</dbReference>
<dbReference type="Pfam" id="PF00484">
    <property type="entry name" value="Pro_CA"/>
    <property type="match status" value="1"/>
</dbReference>
<dbReference type="SMART" id="SM00947">
    <property type="entry name" value="Pro_CA"/>
    <property type="match status" value="1"/>
</dbReference>
<dbReference type="InterPro" id="IPR015892">
    <property type="entry name" value="Carbonic_anhydrase_CS"/>
</dbReference>
<evidence type="ECO:0000256" key="6">
    <source>
        <dbReference type="ARBA" id="ARBA00023239"/>
    </source>
</evidence>
<comment type="function">
    <text evidence="10">Reversible hydration of carbon dioxide.</text>
</comment>
<dbReference type="RefSeq" id="WP_184041861.1">
    <property type="nucleotide sequence ID" value="NZ_JACHHY010000036.1"/>
</dbReference>
<dbReference type="SUPFAM" id="SSF53056">
    <property type="entry name" value="beta-carbonic anhydrase, cab"/>
    <property type="match status" value="1"/>
</dbReference>
<feature type="binding site" evidence="9">
    <location>
        <position position="42"/>
    </location>
    <ligand>
        <name>Zn(2+)</name>
        <dbReference type="ChEBI" id="CHEBI:29105"/>
    </ligand>
</feature>
<dbReference type="GO" id="GO:0015976">
    <property type="term" value="P:carbon utilization"/>
    <property type="evidence" value="ECO:0007669"/>
    <property type="project" value="InterPro"/>
</dbReference>
<dbReference type="InterPro" id="IPR045066">
    <property type="entry name" value="Beta_CA_cladeB"/>
</dbReference>
<proteinExistence type="inferred from homology"/>
<dbReference type="PROSITE" id="PS00705">
    <property type="entry name" value="PROK_CO2_ANHYDRASE_2"/>
    <property type="match status" value="1"/>
</dbReference>
<dbReference type="EMBL" id="JACHHY010000036">
    <property type="protein sequence ID" value="MBB5020472.1"/>
    <property type="molecule type" value="Genomic_DNA"/>
</dbReference>
<dbReference type="Gene3D" id="3.40.1050.10">
    <property type="entry name" value="Carbonic anhydrase"/>
    <property type="match status" value="1"/>
</dbReference>
<feature type="binding site" evidence="9">
    <location>
        <position position="106"/>
    </location>
    <ligand>
        <name>Zn(2+)</name>
        <dbReference type="ChEBI" id="CHEBI:29105"/>
    </ligand>
</feature>
<keyword evidence="4 9" id="KW-0479">Metal-binding</keyword>
<keyword evidence="5 9" id="KW-0862">Zinc</keyword>
<evidence type="ECO:0000256" key="10">
    <source>
        <dbReference type="RuleBase" id="RU003956"/>
    </source>
</evidence>
<evidence type="ECO:0000256" key="7">
    <source>
        <dbReference type="ARBA" id="ARBA00031969"/>
    </source>
</evidence>
<reference evidence="11 12" key="1">
    <citation type="submission" date="2020-08" db="EMBL/GenBank/DDBJ databases">
        <title>Genomic Encyclopedia of Type Strains, Phase IV (KMG-IV): sequencing the most valuable type-strain genomes for metagenomic binning, comparative biology and taxonomic classification.</title>
        <authorList>
            <person name="Goeker M."/>
        </authorList>
    </citation>
    <scope>NUCLEOTIDE SEQUENCE [LARGE SCALE GENOMIC DNA]</scope>
    <source>
        <strain evidence="11 12">DSM 27165</strain>
    </source>
</reference>
<evidence type="ECO:0000256" key="8">
    <source>
        <dbReference type="ARBA" id="ARBA00048348"/>
    </source>
</evidence>
<protein>
    <recommendedName>
        <fullName evidence="3 10">Carbonic anhydrase</fullName>
        <ecNumber evidence="2 10">4.2.1.1</ecNumber>
    </recommendedName>
    <alternativeName>
        <fullName evidence="7 10">Carbonate dehydratase</fullName>
    </alternativeName>
</protein>
<name>A0A840MUJ4_9PROT</name>
<dbReference type="InterPro" id="IPR036874">
    <property type="entry name" value="Carbonic_anhydrase_sf"/>
</dbReference>
<dbReference type="EC" id="4.2.1.1" evidence="2 10"/>
<organism evidence="11 12">
    <name type="scientific">Chitinivorax tropicus</name>
    <dbReference type="NCBI Taxonomy" id="714531"/>
    <lineage>
        <taxon>Bacteria</taxon>
        <taxon>Pseudomonadati</taxon>
        <taxon>Pseudomonadota</taxon>
        <taxon>Betaproteobacteria</taxon>
        <taxon>Chitinivorax</taxon>
    </lineage>
</organism>
<keyword evidence="6 10" id="KW-0456">Lyase</keyword>
<evidence type="ECO:0000256" key="5">
    <source>
        <dbReference type="ARBA" id="ARBA00022833"/>
    </source>
</evidence>
<keyword evidence="12" id="KW-1185">Reference proteome</keyword>
<evidence type="ECO:0000256" key="4">
    <source>
        <dbReference type="ARBA" id="ARBA00022723"/>
    </source>
</evidence>
<evidence type="ECO:0000313" key="12">
    <source>
        <dbReference type="Proteomes" id="UP000575898"/>
    </source>
</evidence>
<feature type="binding site" evidence="9">
    <location>
        <position position="103"/>
    </location>
    <ligand>
        <name>Zn(2+)</name>
        <dbReference type="ChEBI" id="CHEBI:29105"/>
    </ligand>
</feature>
<evidence type="ECO:0000256" key="9">
    <source>
        <dbReference type="PIRSR" id="PIRSR601765-1"/>
    </source>
</evidence>
<accession>A0A840MUJ4</accession>
<comment type="caution">
    <text evidence="11">The sequence shown here is derived from an EMBL/GenBank/DDBJ whole genome shotgun (WGS) entry which is preliminary data.</text>
</comment>
<dbReference type="InterPro" id="IPR001765">
    <property type="entry name" value="Carbonic_anhydrase"/>
</dbReference>
<dbReference type="GO" id="GO:0004089">
    <property type="term" value="F:carbonate dehydratase activity"/>
    <property type="evidence" value="ECO:0007669"/>
    <property type="project" value="UniProtKB-UniRule"/>
</dbReference>
<dbReference type="AlphaFoldDB" id="A0A840MUJ4"/>
<feature type="binding site" evidence="9">
    <location>
        <position position="44"/>
    </location>
    <ligand>
        <name>Zn(2+)</name>
        <dbReference type="ChEBI" id="CHEBI:29105"/>
    </ligand>
</feature>
<dbReference type="PANTHER" id="PTHR11002:SF76">
    <property type="entry name" value="CARBONIC ANHYDRASE"/>
    <property type="match status" value="1"/>
</dbReference>
<sequence>MQDIERFLNGFRQFQQKYFVDQPALFDDLRQGQHPATLLIGCCDSRADPALLMGCDPGDIFTIRNVAALVPPLEHGTTNQGVSAAIEFAVCGLNVSRIIVLGHAYCGGIRALMQGGGHLTPQGFLTRWVNIAKPAREHVLKDPHLTSPEARQKAAELASILVSLENLLTFPWVKAKVESGQLSLHGWYFDIEQGALLAYSPRRGTFLPVVCPIDKPPTS</sequence>
<comment type="catalytic activity">
    <reaction evidence="8 10">
        <text>hydrogencarbonate + H(+) = CO2 + H2O</text>
        <dbReference type="Rhea" id="RHEA:10748"/>
        <dbReference type="ChEBI" id="CHEBI:15377"/>
        <dbReference type="ChEBI" id="CHEBI:15378"/>
        <dbReference type="ChEBI" id="CHEBI:16526"/>
        <dbReference type="ChEBI" id="CHEBI:17544"/>
        <dbReference type="EC" id="4.2.1.1"/>
    </reaction>
</comment>
<dbReference type="GO" id="GO:0008270">
    <property type="term" value="F:zinc ion binding"/>
    <property type="evidence" value="ECO:0007669"/>
    <property type="project" value="UniProtKB-UniRule"/>
</dbReference>
<evidence type="ECO:0000313" key="11">
    <source>
        <dbReference type="EMBL" id="MBB5020472.1"/>
    </source>
</evidence>
<dbReference type="PANTHER" id="PTHR11002">
    <property type="entry name" value="CARBONIC ANHYDRASE"/>
    <property type="match status" value="1"/>
</dbReference>
<dbReference type="Proteomes" id="UP000575898">
    <property type="component" value="Unassembled WGS sequence"/>
</dbReference>
<evidence type="ECO:0000256" key="3">
    <source>
        <dbReference type="ARBA" id="ARBA00014628"/>
    </source>
</evidence>
<comment type="similarity">
    <text evidence="1 10">Belongs to the beta-class carbonic anhydrase family.</text>
</comment>
<comment type="cofactor">
    <cofactor evidence="9">
        <name>Zn(2+)</name>
        <dbReference type="ChEBI" id="CHEBI:29105"/>
    </cofactor>
    <text evidence="9">Binds 1 zinc ion per subunit.</text>
</comment>
<evidence type="ECO:0000256" key="2">
    <source>
        <dbReference type="ARBA" id="ARBA00012925"/>
    </source>
</evidence>